<evidence type="ECO:0000313" key="2">
    <source>
        <dbReference type="EMBL" id="KAH7548596.1"/>
    </source>
</evidence>
<accession>A0ABQ8H5J3</accession>
<comment type="caution">
    <text evidence="2">The sequence shown here is derived from an EMBL/GenBank/DDBJ whole genome shotgun (WGS) entry which is preliminary data.</text>
</comment>
<reference evidence="2 3" key="1">
    <citation type="submission" date="2021-02" db="EMBL/GenBank/DDBJ databases">
        <title>Plant Genome Project.</title>
        <authorList>
            <person name="Zhang R.-G."/>
        </authorList>
    </citation>
    <scope>NUCLEOTIDE SEQUENCE [LARGE SCALE GENOMIC DNA]</scope>
    <source>
        <tissue evidence="2">Leaves</tissue>
    </source>
</reference>
<dbReference type="PANTHER" id="PTHR31280:SF2">
    <property type="entry name" value="PROTEIN UNC-13 HOMOLOG"/>
    <property type="match status" value="1"/>
</dbReference>
<organism evidence="2 3">
    <name type="scientific">Xanthoceras sorbifolium</name>
    <dbReference type="NCBI Taxonomy" id="99658"/>
    <lineage>
        <taxon>Eukaryota</taxon>
        <taxon>Viridiplantae</taxon>
        <taxon>Streptophyta</taxon>
        <taxon>Embryophyta</taxon>
        <taxon>Tracheophyta</taxon>
        <taxon>Spermatophyta</taxon>
        <taxon>Magnoliopsida</taxon>
        <taxon>eudicotyledons</taxon>
        <taxon>Gunneridae</taxon>
        <taxon>Pentapetalae</taxon>
        <taxon>rosids</taxon>
        <taxon>malvids</taxon>
        <taxon>Sapindales</taxon>
        <taxon>Sapindaceae</taxon>
        <taxon>Xanthoceroideae</taxon>
        <taxon>Xanthoceras</taxon>
    </lineage>
</organism>
<dbReference type="InterPro" id="IPR008528">
    <property type="entry name" value="unc-13_homologue"/>
</dbReference>
<evidence type="ECO:0000313" key="3">
    <source>
        <dbReference type="Proteomes" id="UP000827721"/>
    </source>
</evidence>
<dbReference type="PANTHER" id="PTHR31280">
    <property type="entry name" value="PROTEIN UNC-13 HOMOLOG"/>
    <property type="match status" value="1"/>
</dbReference>
<feature type="region of interest" description="Disordered" evidence="1">
    <location>
        <begin position="134"/>
        <end position="155"/>
    </location>
</feature>
<name>A0ABQ8H5J3_9ROSI</name>
<evidence type="ECO:0000256" key="1">
    <source>
        <dbReference type="SAM" id="MobiDB-lite"/>
    </source>
</evidence>
<feature type="region of interest" description="Disordered" evidence="1">
    <location>
        <begin position="478"/>
        <end position="504"/>
    </location>
</feature>
<proteinExistence type="predicted"/>
<dbReference type="EMBL" id="JAFEMO010000014">
    <property type="protein sequence ID" value="KAH7548596.1"/>
    <property type="molecule type" value="Genomic_DNA"/>
</dbReference>
<keyword evidence="3" id="KW-1185">Reference proteome</keyword>
<dbReference type="Proteomes" id="UP000827721">
    <property type="component" value="Unassembled WGS sequence"/>
</dbReference>
<protein>
    <submittedName>
        <fullName evidence="2">Uncharacterized protein</fullName>
    </submittedName>
</protein>
<gene>
    <name evidence="2" type="ORF">JRO89_XS14G0176800</name>
</gene>
<feature type="compositionally biased region" description="Pro residues" evidence="1">
    <location>
        <begin position="142"/>
        <end position="155"/>
    </location>
</feature>
<sequence length="504" mass="56620">MKIFNKSDTEKEDDMYHYSEVEGLHPDERNGEDAVEVLQRYRRDRRILLDFILSGTLIKKVIMPPGAVTLDDVDLDQVSVDYVLGCAKKGALLELSEAIRDYHDNSGLPHVPSFFSAFQNITGSTDEFFLVTNPDTSGSPPKRAPPPVPISTPPPMYAPSPVLSAVSMAESFNSTEDKELDFTQEKELNSTRERELTVDDIEDFEDDDDLEEVNSRRMSRRHPNDAADLVLKFPAFATGITDDDLRETAYEVLLACAGASGGLIVPSKEKRKDKRSRLMRKLGRSKNENVLTQSQNAPGLVGLLETMRVQLEISEAMDIRTRQGLLNALTGKVGKRMDTLLIPLELLCCVARTEFSDKKTYIRWQKRQLNMLEEGLINSPVVGFGESGRKASELSILLAKIEESELYLGIHRNVAPWMPNEVRDEIKRFLAKIDSAEKVAQLVREEKMDNCVTFNSPIKGGSSSDSVFQRRNRELRDSFVANTEEDEAELGGNNKLGIEEETRD</sequence>